<dbReference type="PANTHER" id="PTHR30435:SF12">
    <property type="entry name" value="FLAGELLAR BASAL BODY ROD PROTEIN FLGB"/>
    <property type="match status" value="1"/>
</dbReference>
<organism evidence="8 9">
    <name type="scientific">Candidatus Ozemobacter sibiricus</name>
    <dbReference type="NCBI Taxonomy" id="2268124"/>
    <lineage>
        <taxon>Bacteria</taxon>
        <taxon>Candidatus Ozemobacteria</taxon>
        <taxon>Candidatus Ozemobacterales</taxon>
        <taxon>Candidatus Ozemobacteraceae</taxon>
        <taxon>Candidatus Ozemobacter</taxon>
    </lineage>
</organism>
<evidence type="ECO:0000256" key="5">
    <source>
        <dbReference type="ARBA" id="ARBA00024934"/>
    </source>
</evidence>
<dbReference type="GO" id="GO:0030694">
    <property type="term" value="C:bacterial-type flagellum basal body, rod"/>
    <property type="evidence" value="ECO:0007669"/>
    <property type="project" value="InterPro"/>
</dbReference>
<gene>
    <name evidence="8" type="ORF">OZSIB_0011</name>
</gene>
<keyword evidence="8" id="KW-0282">Flagellum</keyword>
<dbReference type="EMBL" id="QOQW01000013">
    <property type="protein sequence ID" value="RCK79371.1"/>
    <property type="molecule type" value="Genomic_DNA"/>
</dbReference>
<comment type="subunit">
    <text evidence="6">The basal body constitutes a major portion of the flagellar organelle and consists of a number of rings mounted on a central rod.</text>
</comment>
<comment type="similarity">
    <text evidence="2 6">Belongs to the flagella basal body rod proteins family.</text>
</comment>
<comment type="function">
    <text evidence="5 6">Structural component of flagellum, the bacterial motility apparatus. Part of the rod structure of flagellar basal body.</text>
</comment>
<evidence type="ECO:0000313" key="9">
    <source>
        <dbReference type="Proteomes" id="UP000252355"/>
    </source>
</evidence>
<comment type="caution">
    <text evidence="8">The sequence shown here is derived from an EMBL/GenBank/DDBJ whole genome shotgun (WGS) entry which is preliminary data.</text>
</comment>
<dbReference type="InterPro" id="IPR006300">
    <property type="entry name" value="FlgB"/>
</dbReference>
<dbReference type="Proteomes" id="UP000252355">
    <property type="component" value="Unassembled WGS sequence"/>
</dbReference>
<evidence type="ECO:0000313" key="8">
    <source>
        <dbReference type="EMBL" id="RCK79371.1"/>
    </source>
</evidence>
<dbReference type="PROSITE" id="PS00588">
    <property type="entry name" value="FLAGELLA_BB_ROD"/>
    <property type="match status" value="1"/>
</dbReference>
<sequence length="140" mass="15959">MFRDITGTATFNLLAKGLEVSARRHRVIANNIANVNTPRFKRQIITFEEEMAKVFDGKVELVGKRLDDRHIPIEQVNYMDVQPTTITDRAHVMRNDKNNVDIDVEMSDLAKNTMTYQVHSARLAAMFEGLNDVITRGGRV</sequence>
<name>A0A367ZPT6_9BACT</name>
<evidence type="ECO:0000256" key="3">
    <source>
        <dbReference type="ARBA" id="ARBA00014376"/>
    </source>
</evidence>
<keyword evidence="8" id="KW-0966">Cell projection</keyword>
<accession>A0A367ZPT6</accession>
<evidence type="ECO:0000259" key="7">
    <source>
        <dbReference type="Pfam" id="PF00460"/>
    </source>
</evidence>
<evidence type="ECO:0000256" key="1">
    <source>
        <dbReference type="ARBA" id="ARBA00004117"/>
    </source>
</evidence>
<dbReference type="InterPro" id="IPR019776">
    <property type="entry name" value="Flagellar_basal_body_rod_CS"/>
</dbReference>
<dbReference type="GO" id="GO:0071978">
    <property type="term" value="P:bacterial-type flagellum-dependent swarming motility"/>
    <property type="evidence" value="ECO:0007669"/>
    <property type="project" value="TreeGrafter"/>
</dbReference>
<proteinExistence type="inferred from homology"/>
<dbReference type="InterPro" id="IPR001444">
    <property type="entry name" value="Flag_bb_rod_N"/>
</dbReference>
<dbReference type="PIRSF" id="PIRSF002889">
    <property type="entry name" value="Rod_FlgB"/>
    <property type="match status" value="1"/>
</dbReference>
<dbReference type="AlphaFoldDB" id="A0A367ZPT6"/>
<comment type="subcellular location">
    <subcellularLocation>
        <location evidence="1 6">Bacterial flagellum basal body</location>
    </subcellularLocation>
</comment>
<protein>
    <recommendedName>
        <fullName evidence="3 6">Flagellar basal body rod protein FlgB</fullName>
    </recommendedName>
</protein>
<dbReference type="Pfam" id="PF00460">
    <property type="entry name" value="Flg_bb_rod"/>
    <property type="match status" value="1"/>
</dbReference>
<evidence type="ECO:0000256" key="6">
    <source>
        <dbReference type="PIRNR" id="PIRNR002889"/>
    </source>
</evidence>
<dbReference type="NCBIfam" id="TIGR01396">
    <property type="entry name" value="FlgB"/>
    <property type="match status" value="1"/>
</dbReference>
<evidence type="ECO:0000256" key="4">
    <source>
        <dbReference type="ARBA" id="ARBA00023143"/>
    </source>
</evidence>
<feature type="domain" description="Flagellar basal body rod protein N-terminal" evidence="7">
    <location>
        <begin position="22"/>
        <end position="41"/>
    </location>
</feature>
<keyword evidence="4 6" id="KW-0975">Bacterial flagellum</keyword>
<reference evidence="8 9" key="1">
    <citation type="submission" date="2018-05" db="EMBL/GenBank/DDBJ databases">
        <title>A metagenomic window into the 2 km-deep terrestrial subsurface aquifer revealed taxonomically and functionally diverse microbial community comprising novel uncultured bacterial lineages.</title>
        <authorList>
            <person name="Kadnikov V.V."/>
            <person name="Mardanov A.V."/>
            <person name="Beletsky A.V."/>
            <person name="Banks D."/>
            <person name="Pimenov N.V."/>
            <person name="Frank Y.A."/>
            <person name="Karnachuk O.V."/>
            <person name="Ravin N.V."/>
        </authorList>
    </citation>
    <scope>NUCLEOTIDE SEQUENCE [LARGE SCALE GENOMIC DNA]</scope>
    <source>
        <strain evidence="8">BY5</strain>
    </source>
</reference>
<keyword evidence="8" id="KW-0969">Cilium</keyword>
<evidence type="ECO:0000256" key="2">
    <source>
        <dbReference type="ARBA" id="ARBA00009677"/>
    </source>
</evidence>
<dbReference type="PANTHER" id="PTHR30435">
    <property type="entry name" value="FLAGELLAR PROTEIN"/>
    <property type="match status" value="1"/>
</dbReference>